<keyword evidence="1" id="KW-0472">Membrane</keyword>
<dbReference type="AlphaFoldDB" id="A0A212EYZ9"/>
<keyword evidence="3" id="KW-1185">Reference proteome</keyword>
<organism evidence="2 3">
    <name type="scientific">Danaus plexippus plexippus</name>
    <dbReference type="NCBI Taxonomy" id="278856"/>
    <lineage>
        <taxon>Eukaryota</taxon>
        <taxon>Metazoa</taxon>
        <taxon>Ecdysozoa</taxon>
        <taxon>Arthropoda</taxon>
        <taxon>Hexapoda</taxon>
        <taxon>Insecta</taxon>
        <taxon>Pterygota</taxon>
        <taxon>Neoptera</taxon>
        <taxon>Endopterygota</taxon>
        <taxon>Lepidoptera</taxon>
        <taxon>Glossata</taxon>
        <taxon>Ditrysia</taxon>
        <taxon>Papilionoidea</taxon>
        <taxon>Nymphalidae</taxon>
        <taxon>Danainae</taxon>
        <taxon>Danaini</taxon>
        <taxon>Danaina</taxon>
        <taxon>Danaus</taxon>
        <taxon>Danaus</taxon>
    </lineage>
</organism>
<accession>A0A212EYZ9</accession>
<evidence type="ECO:0000313" key="3">
    <source>
        <dbReference type="Proteomes" id="UP000007151"/>
    </source>
</evidence>
<dbReference type="KEGG" id="dpl:KGM_202060"/>
<dbReference type="EMBL" id="AGBW02011400">
    <property type="protein sequence ID" value="OWR46719.1"/>
    <property type="molecule type" value="Genomic_DNA"/>
</dbReference>
<feature type="transmembrane region" description="Helical" evidence="1">
    <location>
        <begin position="36"/>
        <end position="59"/>
    </location>
</feature>
<proteinExistence type="predicted"/>
<gene>
    <name evidence="2" type="ORF">KGM_202060</name>
</gene>
<keyword evidence="1" id="KW-1133">Transmembrane helix</keyword>
<evidence type="ECO:0000256" key="1">
    <source>
        <dbReference type="SAM" id="Phobius"/>
    </source>
</evidence>
<reference evidence="2 3" key="1">
    <citation type="journal article" date="2011" name="Cell">
        <title>The monarch butterfly genome yields insights into long-distance migration.</title>
        <authorList>
            <person name="Zhan S."/>
            <person name="Merlin C."/>
            <person name="Boore J.L."/>
            <person name="Reppert S.M."/>
        </authorList>
    </citation>
    <scope>NUCLEOTIDE SEQUENCE [LARGE SCALE GENOMIC DNA]</scope>
    <source>
        <strain evidence="2">F-2</strain>
    </source>
</reference>
<evidence type="ECO:0000313" key="2">
    <source>
        <dbReference type="EMBL" id="OWR46719.1"/>
    </source>
</evidence>
<dbReference type="InParanoid" id="A0A212EYZ9"/>
<keyword evidence="1" id="KW-0812">Transmembrane</keyword>
<comment type="caution">
    <text evidence="2">The sequence shown here is derived from an EMBL/GenBank/DDBJ whole genome shotgun (WGS) entry which is preliminary data.</text>
</comment>
<dbReference type="Proteomes" id="UP000007151">
    <property type="component" value="Unassembled WGS sequence"/>
</dbReference>
<protein>
    <submittedName>
        <fullName evidence="2">Uncharacterized protein</fullName>
    </submittedName>
</protein>
<sequence>MGSFSARFPIAVRIYFVLKMVRNNNNSIEANGELRILLVVTVVIGLLLMLSLLMCYACVLKRLCCGTPRERAKNLACARRTESYPMGDVTLISQPTESERV</sequence>
<name>A0A212EYZ9_DANPL</name>